<gene>
    <name evidence="3" type="ordered locus">SBI_03378</name>
</gene>
<dbReference type="Proteomes" id="UP000000377">
    <property type="component" value="Chromosome"/>
</dbReference>
<dbReference type="PATRIC" id="fig|749414.3.peg.3500"/>
<dbReference type="HOGENOM" id="CLU_090336_4_1_11"/>
<name>D7CAE2_STRBB</name>
<dbReference type="AlphaFoldDB" id="D7CAE2"/>
<dbReference type="STRING" id="749414.SBI_03378"/>
<dbReference type="eggNOG" id="COG2172">
    <property type="taxonomic scope" value="Bacteria"/>
</dbReference>
<dbReference type="RefSeq" id="WP_014175976.1">
    <property type="nucleotide sequence ID" value="NC_016582.1"/>
</dbReference>
<dbReference type="KEGG" id="sbh:SBI_03378"/>
<dbReference type="EMBL" id="CP002047">
    <property type="protein sequence ID" value="ADI06499.1"/>
    <property type="molecule type" value="Genomic_DNA"/>
</dbReference>
<keyword evidence="4" id="KW-1185">Reference proteome</keyword>
<evidence type="ECO:0000256" key="1">
    <source>
        <dbReference type="ARBA" id="ARBA00022527"/>
    </source>
</evidence>
<proteinExistence type="predicted"/>
<dbReference type="PANTHER" id="PTHR35526:SF3">
    <property type="entry name" value="ANTI-SIGMA-F FACTOR RSBW"/>
    <property type="match status" value="1"/>
</dbReference>
<sequence>MLGRDRVVVHARHRAASWVREGWRLPEAAFQIESVVGELCANALRHGGGLASFDLILCEATAYCPPSLRILVGDYLPHAHPRMSCDPNAELGEHGRGLLMVTALTAGWGWHRIGADLKQVWCKVILPLDALPWLVRS</sequence>
<evidence type="ECO:0000313" key="3">
    <source>
        <dbReference type="EMBL" id="ADI06499.1"/>
    </source>
</evidence>
<dbReference type="GO" id="GO:0004674">
    <property type="term" value="F:protein serine/threonine kinase activity"/>
    <property type="evidence" value="ECO:0007669"/>
    <property type="project" value="UniProtKB-KW"/>
</dbReference>
<dbReference type="Pfam" id="PF13581">
    <property type="entry name" value="HATPase_c_2"/>
    <property type="match status" value="1"/>
</dbReference>
<reference evidence="3 4" key="1">
    <citation type="journal article" date="2010" name="J. Bacteriol.">
        <title>Genome sequence of the milbemycin-producing bacterium Streptomyces bingchenggensis.</title>
        <authorList>
            <person name="Wang X.J."/>
            <person name="Yan Y.J."/>
            <person name="Zhang B."/>
            <person name="An J."/>
            <person name="Wang J.J."/>
            <person name="Tian J."/>
            <person name="Jiang L."/>
            <person name="Chen Y.H."/>
            <person name="Huang S.X."/>
            <person name="Yin M."/>
            <person name="Zhang J."/>
            <person name="Gao A.L."/>
            <person name="Liu C.X."/>
            <person name="Zhu Z.X."/>
            <person name="Xiang W.S."/>
        </authorList>
    </citation>
    <scope>NUCLEOTIDE SEQUENCE [LARGE SCALE GENOMIC DNA]</scope>
    <source>
        <strain evidence="3 4">BCW-1</strain>
    </source>
</reference>
<dbReference type="InterPro" id="IPR003594">
    <property type="entry name" value="HATPase_dom"/>
</dbReference>
<keyword evidence="1" id="KW-0808">Transferase</keyword>
<dbReference type="InterPro" id="IPR050267">
    <property type="entry name" value="Anti-sigma-factor_SerPK"/>
</dbReference>
<protein>
    <recommendedName>
        <fullName evidence="2">Histidine kinase/HSP90-like ATPase domain-containing protein</fullName>
    </recommendedName>
</protein>
<dbReference type="CDD" id="cd16936">
    <property type="entry name" value="HATPase_RsbW-like"/>
    <property type="match status" value="1"/>
</dbReference>
<keyword evidence="1" id="KW-0418">Kinase</keyword>
<keyword evidence="1" id="KW-0723">Serine/threonine-protein kinase</keyword>
<dbReference type="PANTHER" id="PTHR35526">
    <property type="entry name" value="ANTI-SIGMA-F FACTOR RSBW-RELATED"/>
    <property type="match status" value="1"/>
</dbReference>
<accession>D7CAE2</accession>
<evidence type="ECO:0000259" key="2">
    <source>
        <dbReference type="Pfam" id="PF13581"/>
    </source>
</evidence>
<evidence type="ECO:0000313" key="4">
    <source>
        <dbReference type="Proteomes" id="UP000000377"/>
    </source>
</evidence>
<feature type="domain" description="Histidine kinase/HSP90-like ATPase" evidence="2">
    <location>
        <begin position="8"/>
        <end position="106"/>
    </location>
</feature>
<organism evidence="3 4">
    <name type="scientific">Streptomyces bingchenggensis (strain BCW-1)</name>
    <dbReference type="NCBI Taxonomy" id="749414"/>
    <lineage>
        <taxon>Bacteria</taxon>
        <taxon>Bacillati</taxon>
        <taxon>Actinomycetota</taxon>
        <taxon>Actinomycetes</taxon>
        <taxon>Kitasatosporales</taxon>
        <taxon>Streptomycetaceae</taxon>
        <taxon>Streptomyces</taxon>
    </lineage>
</organism>
<dbReference type="InterPro" id="IPR036890">
    <property type="entry name" value="HATPase_C_sf"/>
</dbReference>
<dbReference type="Gene3D" id="3.30.565.10">
    <property type="entry name" value="Histidine kinase-like ATPase, C-terminal domain"/>
    <property type="match status" value="1"/>
</dbReference>